<protein>
    <submittedName>
        <fullName evidence="1">Uncharacterized protein</fullName>
    </submittedName>
</protein>
<organism evidence="1 2">
    <name type="scientific">Piedraia hortae CBS 480.64</name>
    <dbReference type="NCBI Taxonomy" id="1314780"/>
    <lineage>
        <taxon>Eukaryota</taxon>
        <taxon>Fungi</taxon>
        <taxon>Dikarya</taxon>
        <taxon>Ascomycota</taxon>
        <taxon>Pezizomycotina</taxon>
        <taxon>Dothideomycetes</taxon>
        <taxon>Dothideomycetidae</taxon>
        <taxon>Capnodiales</taxon>
        <taxon>Piedraiaceae</taxon>
        <taxon>Piedraia</taxon>
    </lineage>
</organism>
<keyword evidence="2" id="KW-1185">Reference proteome</keyword>
<reference evidence="1" key="1">
    <citation type="journal article" date="2020" name="Stud. Mycol.">
        <title>101 Dothideomycetes genomes: a test case for predicting lifestyles and emergence of pathogens.</title>
        <authorList>
            <person name="Haridas S."/>
            <person name="Albert R."/>
            <person name="Binder M."/>
            <person name="Bloem J."/>
            <person name="Labutti K."/>
            <person name="Salamov A."/>
            <person name="Andreopoulos B."/>
            <person name="Baker S."/>
            <person name="Barry K."/>
            <person name="Bills G."/>
            <person name="Bluhm B."/>
            <person name="Cannon C."/>
            <person name="Castanera R."/>
            <person name="Culley D."/>
            <person name="Daum C."/>
            <person name="Ezra D."/>
            <person name="Gonzalez J."/>
            <person name="Henrissat B."/>
            <person name="Kuo A."/>
            <person name="Liang C."/>
            <person name="Lipzen A."/>
            <person name="Lutzoni F."/>
            <person name="Magnuson J."/>
            <person name="Mondo S."/>
            <person name="Nolan M."/>
            <person name="Ohm R."/>
            <person name="Pangilinan J."/>
            <person name="Park H.-J."/>
            <person name="Ramirez L."/>
            <person name="Alfaro M."/>
            <person name="Sun H."/>
            <person name="Tritt A."/>
            <person name="Yoshinaga Y."/>
            <person name="Zwiers L.-H."/>
            <person name="Turgeon B."/>
            <person name="Goodwin S."/>
            <person name="Spatafora J."/>
            <person name="Crous P."/>
            <person name="Grigoriev I."/>
        </authorList>
    </citation>
    <scope>NUCLEOTIDE SEQUENCE</scope>
    <source>
        <strain evidence="1">CBS 480.64</strain>
    </source>
</reference>
<gene>
    <name evidence="1" type="ORF">K470DRAFT_208512</name>
</gene>
<dbReference type="Proteomes" id="UP000799421">
    <property type="component" value="Unassembled WGS sequence"/>
</dbReference>
<dbReference type="EMBL" id="MU005957">
    <property type="protein sequence ID" value="KAF2864552.1"/>
    <property type="molecule type" value="Genomic_DNA"/>
</dbReference>
<dbReference type="OrthoDB" id="4540844at2759"/>
<evidence type="ECO:0000313" key="2">
    <source>
        <dbReference type="Proteomes" id="UP000799421"/>
    </source>
</evidence>
<accession>A0A6A7CBQ3</accession>
<dbReference type="AlphaFoldDB" id="A0A6A7CBQ3"/>
<evidence type="ECO:0000313" key="1">
    <source>
        <dbReference type="EMBL" id="KAF2864552.1"/>
    </source>
</evidence>
<proteinExistence type="predicted"/>
<name>A0A6A7CBQ3_9PEZI</name>
<sequence length="114" mass="12453">SIVFSTSLNSLYEYKSGCREHKDCYGHLCSVNGATLPPHSMSLRSGSKATEYNKAARLVFDVDTKGYVSAIQRTNFTKHGTMRPTMSTPISGSGRLIATPQWQFGVSCVAISRT</sequence>
<feature type="non-terminal residue" evidence="1">
    <location>
        <position position="1"/>
    </location>
</feature>